<dbReference type="Pfam" id="PF07615">
    <property type="entry name" value="Ykof"/>
    <property type="match status" value="2"/>
</dbReference>
<dbReference type="Proteomes" id="UP000006867">
    <property type="component" value="Chromosome"/>
</dbReference>
<accession>A0ABM5LVB6</accession>
<keyword evidence="3" id="KW-1185">Reference proteome</keyword>
<gene>
    <name evidence="2" type="ordered locus">BATR1942_04340</name>
</gene>
<sequence>MNNVCGTSRIAGFRFSLYPMTDDFINVIMSALKETDTSKVWQKTDHISTCFRGKMDHVFDAAKAVYLHAAKSGKHIVMNGTFSIGCPGDTRDDSFLFEDDKRLNDENTREIRAEAPCQFALYPMNEPDYMGIISEAVDIAKAQGTFVQGVHYASELDGDAHDVFRTLEAAFRLAEEKTNHVTMTVNFSANSPSRKQGTNEKLEG</sequence>
<feature type="domain" description="Thiamin/hydroxymethyl pyrimidine-binding YkoF putative" evidence="1">
    <location>
        <begin position="114"/>
        <end position="194"/>
    </location>
</feature>
<proteinExistence type="predicted"/>
<protein>
    <submittedName>
        <fullName evidence="2">Thiamine binding protein</fullName>
    </submittedName>
</protein>
<name>A0ABM5LVB6_BACA1</name>
<dbReference type="RefSeq" id="WP_003327367.1">
    <property type="nucleotide sequence ID" value="NC_014639.1"/>
</dbReference>
<organism evidence="2 3">
    <name type="scientific">Bacillus atrophaeus (strain 1942)</name>
    <dbReference type="NCBI Taxonomy" id="720555"/>
    <lineage>
        <taxon>Bacteria</taxon>
        <taxon>Bacillati</taxon>
        <taxon>Bacillota</taxon>
        <taxon>Bacilli</taxon>
        <taxon>Bacillales</taxon>
        <taxon>Bacillaceae</taxon>
        <taxon>Bacillus</taxon>
    </lineage>
</organism>
<dbReference type="PIRSF" id="PIRSF021331">
    <property type="entry name" value="YkoF"/>
    <property type="match status" value="1"/>
</dbReference>
<dbReference type="InterPro" id="IPR011522">
    <property type="entry name" value="Thiamin/HMP-bd_put_YkoF"/>
</dbReference>
<reference evidence="2 3" key="1">
    <citation type="journal article" date="2011" name="Front. Microbiol.">
        <title>Genomic signatures of strain selection and enhancement in Bacillus atrophaeus var. globigii, a historical biowarfare simulant.</title>
        <authorList>
            <person name="Gibbons H.S."/>
            <person name="Broomall S.M."/>
            <person name="McNew L.A."/>
            <person name="Daligault H."/>
            <person name="Chapman C."/>
            <person name="Bruce D."/>
            <person name="Karavis M."/>
            <person name="Krepps M."/>
            <person name="McGregor P.A."/>
            <person name="Hong C."/>
            <person name="Park K.H."/>
            <person name="Akmal A."/>
            <person name="Feldman A."/>
            <person name="Lin J.S."/>
            <person name="Chang W.E."/>
            <person name="Higgs B.W."/>
            <person name="Demirev P."/>
            <person name="Lindquist J."/>
            <person name="Liem A."/>
            <person name="Fochler E."/>
            <person name="Read T.D."/>
            <person name="Tapia R."/>
            <person name="Johnson S."/>
            <person name="Bishop-Lilly K.A."/>
            <person name="Detter C."/>
            <person name="Han C."/>
            <person name="Sozhamannan S."/>
            <person name="Rosenzweig C.N."/>
            <person name="Skowronski E.W."/>
        </authorList>
    </citation>
    <scope>NUCLEOTIDE SEQUENCE [LARGE SCALE GENOMIC DNA]</scope>
    <source>
        <strain evidence="2 3">1942</strain>
    </source>
</reference>
<dbReference type="InterPro" id="IPR029756">
    <property type="entry name" value="MTH1187/YkoF-like"/>
</dbReference>
<evidence type="ECO:0000313" key="2">
    <source>
        <dbReference type="EMBL" id="ADP31822.1"/>
    </source>
</evidence>
<feature type="domain" description="Thiamin/hydroxymethyl pyrimidine-binding YkoF putative" evidence="1">
    <location>
        <begin position="10"/>
        <end position="89"/>
    </location>
</feature>
<evidence type="ECO:0000259" key="1">
    <source>
        <dbReference type="Pfam" id="PF07615"/>
    </source>
</evidence>
<dbReference type="SUPFAM" id="SSF89957">
    <property type="entry name" value="MTH1187/YkoF-like"/>
    <property type="match status" value="1"/>
</dbReference>
<dbReference type="EMBL" id="CP002207">
    <property type="protein sequence ID" value="ADP31822.1"/>
    <property type="molecule type" value="Genomic_DNA"/>
</dbReference>
<dbReference type="Gene3D" id="3.30.70.930">
    <property type="match status" value="2"/>
</dbReference>
<dbReference type="InterPro" id="IPR015835">
    <property type="entry name" value="HMP/thiamine-bd"/>
</dbReference>
<evidence type="ECO:0000313" key="3">
    <source>
        <dbReference type="Proteomes" id="UP000006867"/>
    </source>
</evidence>